<dbReference type="EMBL" id="CP036272">
    <property type="protein sequence ID" value="QDT58623.1"/>
    <property type="molecule type" value="Genomic_DNA"/>
</dbReference>
<evidence type="ECO:0000256" key="1">
    <source>
        <dbReference type="ARBA" id="ARBA00010641"/>
    </source>
</evidence>
<dbReference type="PANTHER" id="PTHR43133:SF8">
    <property type="entry name" value="RNA POLYMERASE SIGMA FACTOR HI_1459-RELATED"/>
    <property type="match status" value="1"/>
</dbReference>
<keyword evidence="3" id="KW-0731">Sigma factor</keyword>
<evidence type="ECO:0000259" key="6">
    <source>
        <dbReference type="Pfam" id="PF04542"/>
    </source>
</evidence>
<dbReference type="GO" id="GO:0006352">
    <property type="term" value="P:DNA-templated transcription initiation"/>
    <property type="evidence" value="ECO:0007669"/>
    <property type="project" value="InterPro"/>
</dbReference>
<dbReference type="Gene3D" id="1.10.10.2690">
    <property type="match status" value="1"/>
</dbReference>
<name>A0A517SRB2_9BACT</name>
<dbReference type="InterPro" id="IPR014284">
    <property type="entry name" value="RNA_pol_sigma-70_dom"/>
</dbReference>
<dbReference type="InterPro" id="IPR039425">
    <property type="entry name" value="RNA_pol_sigma-70-like"/>
</dbReference>
<dbReference type="GO" id="GO:0003677">
    <property type="term" value="F:DNA binding"/>
    <property type="evidence" value="ECO:0007669"/>
    <property type="project" value="UniProtKB-KW"/>
</dbReference>
<accession>A0A517SRB2</accession>
<dbReference type="InterPro" id="IPR053721">
    <property type="entry name" value="Fimbrial_Adhesin_Reg"/>
</dbReference>
<comment type="similarity">
    <text evidence="1">Belongs to the sigma-70 factor family. ECF subfamily.</text>
</comment>
<dbReference type="InterPro" id="IPR013324">
    <property type="entry name" value="RNA_pol_sigma_r3/r4-like"/>
</dbReference>
<dbReference type="SUPFAM" id="SSF88946">
    <property type="entry name" value="Sigma2 domain of RNA polymerase sigma factors"/>
    <property type="match status" value="1"/>
</dbReference>
<dbReference type="NCBIfam" id="TIGR02937">
    <property type="entry name" value="sigma70-ECF"/>
    <property type="match status" value="1"/>
</dbReference>
<dbReference type="InterPro" id="IPR013325">
    <property type="entry name" value="RNA_pol_sigma_r2"/>
</dbReference>
<evidence type="ECO:0000256" key="2">
    <source>
        <dbReference type="ARBA" id="ARBA00023015"/>
    </source>
</evidence>
<reference evidence="7 8" key="1">
    <citation type="submission" date="2019-02" db="EMBL/GenBank/DDBJ databases">
        <title>Deep-cultivation of Planctomycetes and their phenomic and genomic characterization uncovers novel biology.</title>
        <authorList>
            <person name="Wiegand S."/>
            <person name="Jogler M."/>
            <person name="Boedeker C."/>
            <person name="Pinto D."/>
            <person name="Vollmers J."/>
            <person name="Rivas-Marin E."/>
            <person name="Kohn T."/>
            <person name="Peeters S.H."/>
            <person name="Heuer A."/>
            <person name="Rast P."/>
            <person name="Oberbeckmann S."/>
            <person name="Bunk B."/>
            <person name="Jeske O."/>
            <person name="Meyerdierks A."/>
            <person name="Storesund J.E."/>
            <person name="Kallscheuer N."/>
            <person name="Luecker S."/>
            <person name="Lage O.M."/>
            <person name="Pohl T."/>
            <person name="Merkel B.J."/>
            <person name="Hornburger P."/>
            <person name="Mueller R.-W."/>
            <person name="Bruemmer F."/>
            <person name="Labrenz M."/>
            <person name="Spormann A.M."/>
            <person name="Op den Camp H."/>
            <person name="Overmann J."/>
            <person name="Amann R."/>
            <person name="Jetten M.S.M."/>
            <person name="Mascher T."/>
            <person name="Medema M.H."/>
            <person name="Devos D.P."/>
            <person name="Kaster A.-K."/>
            <person name="Ovreas L."/>
            <person name="Rohde M."/>
            <person name="Galperin M.Y."/>
            <person name="Jogler C."/>
        </authorList>
    </citation>
    <scope>NUCLEOTIDE SEQUENCE [LARGE SCALE GENOMIC DNA]</scope>
    <source>
        <strain evidence="7 8">SV_7m_r</strain>
    </source>
</reference>
<keyword evidence="5" id="KW-0804">Transcription</keyword>
<keyword evidence="8" id="KW-1185">Reference proteome</keyword>
<sequence length="200" mass="22383">MAGMTTRHAPDDCSTSLTLLQRARDGNADGWQQLVQVYGPTVYSWARQCGCQEADAADVVQDTFASVANALEDFDAQRTGATFRGWLWTIARNKVRDQARNASRQPPVVGGTDANLALQRVAQGQPPSSLEVDLSGARRRLVKLMEQDFDPRSWRMFWESTVIGRSPEDVAAEMEVSKWAVYKARARVLQRLKQRLEGLE</sequence>
<evidence type="ECO:0000313" key="8">
    <source>
        <dbReference type="Proteomes" id="UP000315003"/>
    </source>
</evidence>
<evidence type="ECO:0000313" key="7">
    <source>
        <dbReference type="EMBL" id="QDT58623.1"/>
    </source>
</evidence>
<dbReference type="InterPro" id="IPR007627">
    <property type="entry name" value="RNA_pol_sigma70_r2"/>
</dbReference>
<dbReference type="AlphaFoldDB" id="A0A517SRB2"/>
<gene>
    <name evidence="7" type="primary">cnrH_1</name>
    <name evidence="7" type="ORF">SV7mr_11160</name>
</gene>
<dbReference type="PANTHER" id="PTHR43133">
    <property type="entry name" value="RNA POLYMERASE ECF-TYPE SIGMA FACTO"/>
    <property type="match status" value="1"/>
</dbReference>
<proteinExistence type="inferred from homology"/>
<keyword evidence="2" id="KW-0805">Transcription regulation</keyword>
<evidence type="ECO:0000256" key="3">
    <source>
        <dbReference type="ARBA" id="ARBA00023082"/>
    </source>
</evidence>
<organism evidence="7 8">
    <name type="scientific">Stieleria bergensis</name>
    <dbReference type="NCBI Taxonomy" id="2528025"/>
    <lineage>
        <taxon>Bacteria</taxon>
        <taxon>Pseudomonadati</taxon>
        <taxon>Planctomycetota</taxon>
        <taxon>Planctomycetia</taxon>
        <taxon>Pirellulales</taxon>
        <taxon>Pirellulaceae</taxon>
        <taxon>Stieleria</taxon>
    </lineage>
</organism>
<dbReference type="Proteomes" id="UP000315003">
    <property type="component" value="Chromosome"/>
</dbReference>
<dbReference type="Pfam" id="PF04542">
    <property type="entry name" value="Sigma70_r2"/>
    <property type="match status" value="1"/>
</dbReference>
<evidence type="ECO:0000256" key="5">
    <source>
        <dbReference type="ARBA" id="ARBA00023163"/>
    </source>
</evidence>
<protein>
    <submittedName>
        <fullName evidence="7">RNA polymerase sigma factor CnrH</fullName>
    </submittedName>
</protein>
<dbReference type="GO" id="GO:0016987">
    <property type="term" value="F:sigma factor activity"/>
    <property type="evidence" value="ECO:0007669"/>
    <property type="project" value="UniProtKB-KW"/>
</dbReference>
<dbReference type="SUPFAM" id="SSF88659">
    <property type="entry name" value="Sigma3 and sigma4 domains of RNA polymerase sigma factors"/>
    <property type="match status" value="1"/>
</dbReference>
<feature type="domain" description="RNA polymerase sigma-70 region 2" evidence="6">
    <location>
        <begin position="34"/>
        <end position="104"/>
    </location>
</feature>
<keyword evidence="4" id="KW-0238">DNA-binding</keyword>
<evidence type="ECO:0000256" key="4">
    <source>
        <dbReference type="ARBA" id="ARBA00023125"/>
    </source>
</evidence>
<dbReference type="Gene3D" id="1.10.1740.10">
    <property type="match status" value="1"/>
</dbReference>